<dbReference type="GO" id="GO:0000976">
    <property type="term" value="F:transcription cis-regulatory region binding"/>
    <property type="evidence" value="ECO:0007669"/>
    <property type="project" value="TreeGrafter"/>
</dbReference>
<dbReference type="InterPro" id="IPR001647">
    <property type="entry name" value="HTH_TetR"/>
</dbReference>
<protein>
    <submittedName>
        <fullName evidence="4">TetR/AcrR family transcriptional regulator</fullName>
    </submittedName>
</protein>
<sequence length="191" mass="20923">MPATRERLLDVAEELFAEHDYDAVSVRSVNTAAGMNPAAVHYHFGSKEALVAALLEHRLAPLWQDGLAELSQRGRDGSPPAVAELVDVVLAPLAELARDPLGRLRLRLLARVVLGRWDVGWTSRWFGLNPWVSLLRAVRPDLSASVAGRRWLLAFDLVLHTFADPAAAPPRQGRAAYRALRSFVIAGLDAP</sequence>
<feature type="DNA-binding region" description="H-T-H motif" evidence="2">
    <location>
        <begin position="25"/>
        <end position="44"/>
    </location>
</feature>
<dbReference type="InterPro" id="IPR050109">
    <property type="entry name" value="HTH-type_TetR-like_transc_reg"/>
</dbReference>
<evidence type="ECO:0000256" key="2">
    <source>
        <dbReference type="PROSITE-ProRule" id="PRU00335"/>
    </source>
</evidence>
<evidence type="ECO:0000313" key="4">
    <source>
        <dbReference type="EMBL" id="MBK1783112.1"/>
    </source>
</evidence>
<comment type="caution">
    <text evidence="4">The sequence shown here is derived from an EMBL/GenBank/DDBJ whole genome shotgun (WGS) entry which is preliminary data.</text>
</comment>
<keyword evidence="1 2" id="KW-0238">DNA-binding</keyword>
<dbReference type="RefSeq" id="WP_200314175.1">
    <property type="nucleotide sequence ID" value="NZ_JAENJH010000001.1"/>
</dbReference>
<gene>
    <name evidence="4" type="ORF">JHE00_02155</name>
</gene>
<dbReference type="AlphaFoldDB" id="A0A934QLL7"/>
<dbReference type="GO" id="GO:0003700">
    <property type="term" value="F:DNA-binding transcription factor activity"/>
    <property type="evidence" value="ECO:0007669"/>
    <property type="project" value="TreeGrafter"/>
</dbReference>
<organism evidence="4 5">
    <name type="scientific">Prauserella cavernicola</name>
    <dbReference type="NCBI Taxonomy" id="2800127"/>
    <lineage>
        <taxon>Bacteria</taxon>
        <taxon>Bacillati</taxon>
        <taxon>Actinomycetota</taxon>
        <taxon>Actinomycetes</taxon>
        <taxon>Pseudonocardiales</taxon>
        <taxon>Pseudonocardiaceae</taxon>
        <taxon>Prauserella</taxon>
    </lineage>
</organism>
<reference evidence="4" key="1">
    <citation type="submission" date="2020-12" db="EMBL/GenBank/DDBJ databases">
        <title>Prauserella sp. ASG 168, a novel actinomycete isolated from cave rock.</title>
        <authorList>
            <person name="Suriyachadkun C."/>
        </authorList>
    </citation>
    <scope>NUCLEOTIDE SEQUENCE</scope>
    <source>
        <strain evidence="4">ASG 168</strain>
    </source>
</reference>
<dbReference type="PROSITE" id="PS50977">
    <property type="entry name" value="HTH_TETR_2"/>
    <property type="match status" value="1"/>
</dbReference>
<name>A0A934QLL7_9PSEU</name>
<dbReference type="EMBL" id="JAENJH010000001">
    <property type="protein sequence ID" value="MBK1783112.1"/>
    <property type="molecule type" value="Genomic_DNA"/>
</dbReference>
<proteinExistence type="predicted"/>
<dbReference type="Gene3D" id="1.10.357.10">
    <property type="entry name" value="Tetracycline Repressor, domain 2"/>
    <property type="match status" value="1"/>
</dbReference>
<dbReference type="Pfam" id="PF00440">
    <property type="entry name" value="TetR_N"/>
    <property type="match status" value="1"/>
</dbReference>
<keyword evidence="5" id="KW-1185">Reference proteome</keyword>
<dbReference type="PRINTS" id="PR00455">
    <property type="entry name" value="HTHTETR"/>
</dbReference>
<dbReference type="Proteomes" id="UP000635245">
    <property type="component" value="Unassembled WGS sequence"/>
</dbReference>
<evidence type="ECO:0000313" key="5">
    <source>
        <dbReference type="Proteomes" id="UP000635245"/>
    </source>
</evidence>
<dbReference type="PANTHER" id="PTHR30055">
    <property type="entry name" value="HTH-TYPE TRANSCRIPTIONAL REGULATOR RUTR"/>
    <property type="match status" value="1"/>
</dbReference>
<evidence type="ECO:0000259" key="3">
    <source>
        <dbReference type="PROSITE" id="PS50977"/>
    </source>
</evidence>
<evidence type="ECO:0000256" key="1">
    <source>
        <dbReference type="ARBA" id="ARBA00023125"/>
    </source>
</evidence>
<dbReference type="PANTHER" id="PTHR30055:SF235">
    <property type="entry name" value="TRANSCRIPTIONAL REGULATORY PROTEIN"/>
    <property type="match status" value="1"/>
</dbReference>
<dbReference type="SUPFAM" id="SSF46689">
    <property type="entry name" value="Homeodomain-like"/>
    <property type="match status" value="1"/>
</dbReference>
<accession>A0A934QLL7</accession>
<feature type="domain" description="HTH tetR-type" evidence="3">
    <location>
        <begin position="2"/>
        <end position="62"/>
    </location>
</feature>
<dbReference type="InterPro" id="IPR009057">
    <property type="entry name" value="Homeodomain-like_sf"/>
</dbReference>